<dbReference type="RefSeq" id="WP_185947053.1">
    <property type="nucleotide sequence ID" value="NZ_JACMHY010000002.1"/>
</dbReference>
<dbReference type="PANTHER" id="PTHR30346:SF0">
    <property type="entry name" value="HCA OPERON TRANSCRIPTIONAL ACTIVATOR HCAR"/>
    <property type="match status" value="1"/>
</dbReference>
<name>A0A7X1HXK0_9ACTN</name>
<evidence type="ECO:0000256" key="4">
    <source>
        <dbReference type="ARBA" id="ARBA00023163"/>
    </source>
</evidence>
<accession>A0A7X1HXK0</accession>
<dbReference type="Gene3D" id="1.10.10.10">
    <property type="entry name" value="Winged helix-like DNA-binding domain superfamily/Winged helix DNA-binding domain"/>
    <property type="match status" value="1"/>
</dbReference>
<comment type="similarity">
    <text evidence="1">Belongs to the LysR transcriptional regulatory family.</text>
</comment>
<dbReference type="FunFam" id="1.10.10.10:FF:000001">
    <property type="entry name" value="LysR family transcriptional regulator"/>
    <property type="match status" value="1"/>
</dbReference>
<dbReference type="InterPro" id="IPR036390">
    <property type="entry name" value="WH_DNA-bd_sf"/>
</dbReference>
<dbReference type="Gene3D" id="3.40.190.10">
    <property type="entry name" value="Periplasmic binding protein-like II"/>
    <property type="match status" value="2"/>
</dbReference>
<dbReference type="Proteomes" id="UP000517694">
    <property type="component" value="Unassembled WGS sequence"/>
</dbReference>
<evidence type="ECO:0000313" key="6">
    <source>
        <dbReference type="EMBL" id="MBC2865035.1"/>
    </source>
</evidence>
<gene>
    <name evidence="6" type="ORF">H1R13_08475</name>
</gene>
<evidence type="ECO:0000256" key="1">
    <source>
        <dbReference type="ARBA" id="ARBA00009437"/>
    </source>
</evidence>
<dbReference type="PANTHER" id="PTHR30346">
    <property type="entry name" value="TRANSCRIPTIONAL DUAL REGULATOR HCAR-RELATED"/>
    <property type="match status" value="1"/>
</dbReference>
<dbReference type="SUPFAM" id="SSF46785">
    <property type="entry name" value="Winged helix' DNA-binding domain"/>
    <property type="match status" value="1"/>
</dbReference>
<evidence type="ECO:0000259" key="5">
    <source>
        <dbReference type="PROSITE" id="PS50931"/>
    </source>
</evidence>
<protein>
    <submittedName>
        <fullName evidence="6">LysR family transcriptional regulator</fullName>
    </submittedName>
</protein>
<dbReference type="AlphaFoldDB" id="A0A7X1HXK0"/>
<proteinExistence type="inferred from homology"/>
<dbReference type="Pfam" id="PF00126">
    <property type="entry name" value="HTH_1"/>
    <property type="match status" value="1"/>
</dbReference>
<dbReference type="EMBL" id="JACMHY010000002">
    <property type="protein sequence ID" value="MBC2865035.1"/>
    <property type="molecule type" value="Genomic_DNA"/>
</dbReference>
<keyword evidence="4" id="KW-0804">Transcription</keyword>
<dbReference type="InterPro" id="IPR036388">
    <property type="entry name" value="WH-like_DNA-bd_sf"/>
</dbReference>
<dbReference type="PRINTS" id="PR00039">
    <property type="entry name" value="HTHLYSR"/>
</dbReference>
<evidence type="ECO:0000313" key="7">
    <source>
        <dbReference type="Proteomes" id="UP000517694"/>
    </source>
</evidence>
<feature type="domain" description="HTH lysR-type" evidence="5">
    <location>
        <begin position="1"/>
        <end position="58"/>
    </location>
</feature>
<dbReference type="InterPro" id="IPR000847">
    <property type="entry name" value="LysR_HTH_N"/>
</dbReference>
<dbReference type="GO" id="GO:0003677">
    <property type="term" value="F:DNA binding"/>
    <property type="evidence" value="ECO:0007669"/>
    <property type="project" value="UniProtKB-KW"/>
</dbReference>
<keyword evidence="2" id="KW-0805">Transcription regulation</keyword>
<keyword evidence="3" id="KW-0238">DNA-binding</keyword>
<evidence type="ECO:0000256" key="2">
    <source>
        <dbReference type="ARBA" id="ARBA00023015"/>
    </source>
</evidence>
<dbReference type="Pfam" id="PF03466">
    <property type="entry name" value="LysR_substrate"/>
    <property type="match status" value="1"/>
</dbReference>
<dbReference type="GO" id="GO:0003700">
    <property type="term" value="F:DNA-binding transcription factor activity"/>
    <property type="evidence" value="ECO:0007669"/>
    <property type="project" value="InterPro"/>
</dbReference>
<dbReference type="GO" id="GO:0032993">
    <property type="term" value="C:protein-DNA complex"/>
    <property type="evidence" value="ECO:0007669"/>
    <property type="project" value="TreeGrafter"/>
</dbReference>
<dbReference type="SUPFAM" id="SSF53850">
    <property type="entry name" value="Periplasmic binding protein-like II"/>
    <property type="match status" value="1"/>
</dbReference>
<evidence type="ECO:0000256" key="3">
    <source>
        <dbReference type="ARBA" id="ARBA00023125"/>
    </source>
</evidence>
<sequence length="315" mass="33409">MDLAKLTAFLAVADERNFGRAAQRLHMTPSPLSRQVAQLERELGGALFVREYHRVALTPMGEALVGPVRRILEQAGELPAIAAQARGEVRPLRVAATTWAPTALVTRFAEAVGRTGGESASGLELVEDSDDVVPGLLDGRLDLALLHLPAPDSDGGLSAVPWLRYPLAVAVRADDPLAGRESVSLAELSGRTFVESVIPPRVTNAMRRVSTMLKNARVTRTEQVQGAPGGVEISREVLLRGLATFVPHLPGSPLPSLMSPPAFATIPVEDEGFGMDVGLVWCAEQVGRRPDTARRVEEAVEALTGAPLPAGAPVT</sequence>
<reference evidence="6 7" key="1">
    <citation type="submission" date="2020-08" db="EMBL/GenBank/DDBJ databases">
        <title>Whole-Genome Sequence of French Clinical Streptomyces mexicanus Strain Q0842.</title>
        <authorList>
            <person name="Boxberger M."/>
            <person name="La Scola B."/>
        </authorList>
    </citation>
    <scope>NUCLEOTIDE SEQUENCE [LARGE SCALE GENOMIC DNA]</scope>
    <source>
        <strain evidence="6 7">Marseille-Q0842</strain>
    </source>
</reference>
<comment type="caution">
    <text evidence="6">The sequence shown here is derived from an EMBL/GenBank/DDBJ whole genome shotgun (WGS) entry which is preliminary data.</text>
</comment>
<keyword evidence="7" id="KW-1185">Reference proteome</keyword>
<dbReference type="PROSITE" id="PS50931">
    <property type="entry name" value="HTH_LYSR"/>
    <property type="match status" value="1"/>
</dbReference>
<organism evidence="6 7">
    <name type="scientific">Streptomyces mexicanus</name>
    <dbReference type="NCBI Taxonomy" id="178566"/>
    <lineage>
        <taxon>Bacteria</taxon>
        <taxon>Bacillati</taxon>
        <taxon>Actinomycetota</taxon>
        <taxon>Actinomycetes</taxon>
        <taxon>Kitasatosporales</taxon>
        <taxon>Streptomycetaceae</taxon>
        <taxon>Streptomyces</taxon>
    </lineage>
</organism>
<dbReference type="CDD" id="cd05466">
    <property type="entry name" value="PBP2_LTTR_substrate"/>
    <property type="match status" value="1"/>
</dbReference>
<dbReference type="InterPro" id="IPR005119">
    <property type="entry name" value="LysR_subst-bd"/>
</dbReference>